<gene>
    <name evidence="1" type="ORF">NCTC13350_00946</name>
</gene>
<evidence type="ECO:0000313" key="2">
    <source>
        <dbReference type="Proteomes" id="UP000255000"/>
    </source>
</evidence>
<protein>
    <submittedName>
        <fullName evidence="1">Uncharacterized protein</fullName>
    </submittedName>
</protein>
<reference evidence="1 2" key="1">
    <citation type="submission" date="2018-06" db="EMBL/GenBank/DDBJ databases">
        <authorList>
            <consortium name="Pathogen Informatics"/>
            <person name="Doyle S."/>
        </authorList>
    </citation>
    <scope>NUCLEOTIDE SEQUENCE [LARGE SCALE GENOMIC DNA]</scope>
    <source>
        <strain evidence="1 2">NCTC13350</strain>
    </source>
</reference>
<sequence>MHQALETLVRVETGRRLIALGGTMPDAETVSDTYERRIEERIEMALADRRPSVSGSDADLQIEAILALKK</sequence>
<name>A0A378ZTA5_9HYPH</name>
<proteinExistence type="predicted"/>
<dbReference type="AlphaFoldDB" id="A0A378ZTA5"/>
<accession>A0A378ZTA5</accession>
<dbReference type="Proteomes" id="UP000255000">
    <property type="component" value="Unassembled WGS sequence"/>
</dbReference>
<dbReference type="EMBL" id="UGSK01000001">
    <property type="protein sequence ID" value="SUB00039.1"/>
    <property type="molecule type" value="Genomic_DNA"/>
</dbReference>
<organism evidence="1 2">
    <name type="scientific">Pannonibacter phragmitetus</name>
    <dbReference type="NCBI Taxonomy" id="121719"/>
    <lineage>
        <taxon>Bacteria</taxon>
        <taxon>Pseudomonadati</taxon>
        <taxon>Pseudomonadota</taxon>
        <taxon>Alphaproteobacteria</taxon>
        <taxon>Hyphomicrobiales</taxon>
        <taxon>Stappiaceae</taxon>
        <taxon>Pannonibacter</taxon>
    </lineage>
</organism>
<evidence type="ECO:0000313" key="1">
    <source>
        <dbReference type="EMBL" id="SUB00039.1"/>
    </source>
</evidence>